<protein>
    <recommendedName>
        <fullName evidence="3">Adhesin domain-containing protein</fullName>
    </recommendedName>
</protein>
<comment type="caution">
    <text evidence="1">The sequence shown here is derived from an EMBL/GenBank/DDBJ whole genome shotgun (WGS) entry which is preliminary data.</text>
</comment>
<accession>A0A0A0I4N3</accession>
<dbReference type="AlphaFoldDB" id="A0A0A0I4N3"/>
<reference evidence="1 2" key="1">
    <citation type="submission" date="2014-01" db="EMBL/GenBank/DDBJ databases">
        <title>Plasmidome dynamics in the species complex Clostridium novyi sensu lato converts strains of independent lineages into distinctly different pathogens.</title>
        <authorList>
            <person name="Skarin H."/>
            <person name="Segerman B."/>
        </authorList>
    </citation>
    <scope>NUCLEOTIDE SEQUENCE [LARGE SCALE GENOMIC DNA]</scope>
    <source>
        <strain evidence="1 2">4552</strain>
    </source>
</reference>
<gene>
    <name evidence="1" type="ORF">Z968_08300</name>
</gene>
<proteinExistence type="predicted"/>
<dbReference type="EMBL" id="JENJ01000033">
    <property type="protein sequence ID" value="KGM95777.1"/>
    <property type="molecule type" value="Genomic_DNA"/>
</dbReference>
<dbReference type="OrthoDB" id="9888749at2"/>
<dbReference type="Proteomes" id="UP000030012">
    <property type="component" value="Unassembled WGS sequence"/>
</dbReference>
<dbReference type="RefSeq" id="WP_039255529.1">
    <property type="nucleotide sequence ID" value="NZ_JENJ01000033.1"/>
</dbReference>
<evidence type="ECO:0000313" key="1">
    <source>
        <dbReference type="EMBL" id="KGM95777.1"/>
    </source>
</evidence>
<evidence type="ECO:0000313" key="2">
    <source>
        <dbReference type="Proteomes" id="UP000030012"/>
    </source>
</evidence>
<organism evidence="1 2">
    <name type="scientific">Clostridium novyi A str. 4552</name>
    <dbReference type="NCBI Taxonomy" id="1444289"/>
    <lineage>
        <taxon>Bacteria</taxon>
        <taxon>Bacillati</taxon>
        <taxon>Bacillota</taxon>
        <taxon>Clostridia</taxon>
        <taxon>Eubacteriales</taxon>
        <taxon>Clostridiaceae</taxon>
        <taxon>Clostridium</taxon>
    </lineage>
</organism>
<dbReference type="PROSITE" id="PS51257">
    <property type="entry name" value="PROKAR_LIPOPROTEIN"/>
    <property type="match status" value="1"/>
</dbReference>
<name>A0A0A0I4N3_CLONO</name>
<evidence type="ECO:0008006" key="3">
    <source>
        <dbReference type="Google" id="ProtNLM"/>
    </source>
</evidence>
<sequence>MRFRKLYVFFIFILSTIFVTSCGVSIAIDSSAPYKEEGSLTKTFETQNQKSLTINDSNSSLTIVKKPISTINITCHKIVGGKNEASVKDFYKKINYTIKNTNGELTIDSSYPKLQRSQVNNLNLQTYIEIPDFIENIKIINTTGNTSIKDSYKSINVASDVGNIHITGYSDTLLIASNVGNIHFDGSSKNANISSDVGNIKFNVDKLNKNHSYTFKNHVGNTTITLPKNSTINLESKNNKIKLDDGIKESNDGTKFLINDSSTGNIKINCK</sequence>